<dbReference type="InterPro" id="IPR013655">
    <property type="entry name" value="PAS_fold_3"/>
</dbReference>
<dbReference type="SUPFAM" id="SSF55785">
    <property type="entry name" value="PYP-like sensor domain (PAS domain)"/>
    <property type="match status" value="2"/>
</dbReference>
<name>A0A7W4VPQ6_9HYPH</name>
<dbReference type="Pfam" id="PF13185">
    <property type="entry name" value="GAF_2"/>
    <property type="match status" value="1"/>
</dbReference>
<dbReference type="InterPro" id="IPR043128">
    <property type="entry name" value="Rev_trsase/Diguanyl_cyclase"/>
</dbReference>
<dbReference type="SMART" id="SM00052">
    <property type="entry name" value="EAL"/>
    <property type="match status" value="1"/>
</dbReference>
<dbReference type="InterPro" id="IPR000160">
    <property type="entry name" value="GGDEF_dom"/>
</dbReference>
<dbReference type="NCBIfam" id="TIGR00229">
    <property type="entry name" value="sensory_box"/>
    <property type="match status" value="2"/>
</dbReference>
<dbReference type="InterPro" id="IPR000700">
    <property type="entry name" value="PAS-assoc_C"/>
</dbReference>
<dbReference type="InterPro" id="IPR029016">
    <property type="entry name" value="GAF-like_dom_sf"/>
</dbReference>
<feature type="domain" description="PAS" evidence="1">
    <location>
        <begin position="245"/>
        <end position="315"/>
    </location>
</feature>
<evidence type="ECO:0000259" key="3">
    <source>
        <dbReference type="PROSITE" id="PS50883"/>
    </source>
</evidence>
<reference evidence="5 6" key="1">
    <citation type="submission" date="2020-08" db="EMBL/GenBank/DDBJ databases">
        <title>The Agave Microbiome: Exploring the role of microbial communities in plant adaptations to desert environments.</title>
        <authorList>
            <person name="Partida-Martinez L.P."/>
        </authorList>
    </citation>
    <scope>NUCLEOTIDE SEQUENCE [LARGE SCALE GENOMIC DNA]</scope>
    <source>
        <strain evidence="5 6">AT3.9</strain>
    </source>
</reference>
<dbReference type="InterPro" id="IPR029787">
    <property type="entry name" value="Nucleotide_cyclase"/>
</dbReference>
<dbReference type="PANTHER" id="PTHR44757">
    <property type="entry name" value="DIGUANYLATE CYCLASE DGCP"/>
    <property type="match status" value="1"/>
</dbReference>
<dbReference type="Gene3D" id="3.30.70.270">
    <property type="match status" value="1"/>
</dbReference>
<protein>
    <submittedName>
        <fullName evidence="5">Diguanylate cyclase (GGDEF)-like protein/PAS domain S-box-containing protein</fullName>
    </submittedName>
</protein>
<evidence type="ECO:0000259" key="1">
    <source>
        <dbReference type="PROSITE" id="PS50112"/>
    </source>
</evidence>
<gene>
    <name evidence="5" type="ORF">FHR70_004164</name>
</gene>
<evidence type="ECO:0000259" key="4">
    <source>
        <dbReference type="PROSITE" id="PS50887"/>
    </source>
</evidence>
<dbReference type="SUPFAM" id="SSF141868">
    <property type="entry name" value="EAL domain-like"/>
    <property type="match status" value="1"/>
</dbReference>
<dbReference type="EMBL" id="JACHWB010000007">
    <property type="protein sequence ID" value="MBB3021074.1"/>
    <property type="molecule type" value="Genomic_DNA"/>
</dbReference>
<dbReference type="SMART" id="SM00086">
    <property type="entry name" value="PAC"/>
    <property type="match status" value="2"/>
</dbReference>
<dbReference type="Pfam" id="PF00990">
    <property type="entry name" value="GGDEF"/>
    <property type="match status" value="1"/>
</dbReference>
<sequence length="801" mass="87936">MKFVHPDDAERLKQARRDTLASGASYECEYRIRTADGSYRWFRSSAGARRNADGAVMLWYGTTQDIHDRKLAELTHQGHTRVLEMIAAGRPLGEVLTALCRLAEDQINGARCSVLLFDPLRQLLRNGAAPNLPAAYNAAIDNLPIGPAVGSCGTAAYRRSTVIVSDIASDPLWAPWRDLALQHGLQACWSKPILTRSGDVLGTFGFYYAEPRSPTQSEMASIDGVSHLAALAIERQRSEAALRESEEHYRYSVELNPQIPWTADAKGNVISTSSRWSQLMGGTTDKTEGSGWATAVHPEDLPFVRENWFEAVRTRGALDVECRGCLADGSYRWFRSRAIPRFAEDGTVIRWYGTVEDIHDRKVAEEQLHRAAYHDDLTGLANRRFFRERLKHALDGVSDDSRAVGLLVMDLDHLKQINDRFGHDAGDDLLKEFAQRLRDGVASTDVVARLGGDEFAVILSDVAGEEEVAEIARTILSRMQEPLKRSGKALDCRTSIGGAVACGAGTSPEDLQKQADLALYHSKSSGRGAFKMFIPALRQEAQRTASALEVAAKAIESGWIMPFYQPKVVLASGALGGFEALLRWQHPRGGIQSPEKIAPAFNDTELGTAIGERMRSCVLSDMRGWLDAGLSIGRIAINASAAEFRRDDYAERVLEELRRTGVPARYLEVEVTESVFLGSSTQLVERALRTLSAEGVTIALDDFGTGYASLSHLKRFPVNTLKIDRSFVQGLESDAGDAAIVKAVLSLGHNLDIEVVAEGVETAFQSSLLQRMSCDLVQGYHFGRPMPASDVPSFIISWQGA</sequence>
<dbReference type="InterPro" id="IPR000014">
    <property type="entry name" value="PAS"/>
</dbReference>
<dbReference type="CDD" id="cd01949">
    <property type="entry name" value="GGDEF"/>
    <property type="match status" value="1"/>
</dbReference>
<dbReference type="InterPro" id="IPR001610">
    <property type="entry name" value="PAC"/>
</dbReference>
<feature type="domain" description="PAC" evidence="2">
    <location>
        <begin position="26"/>
        <end position="78"/>
    </location>
</feature>
<accession>A0A7W4VPQ6</accession>
<evidence type="ECO:0000259" key="2">
    <source>
        <dbReference type="PROSITE" id="PS50113"/>
    </source>
</evidence>
<dbReference type="InterPro" id="IPR035919">
    <property type="entry name" value="EAL_sf"/>
</dbReference>
<dbReference type="SMART" id="SM00091">
    <property type="entry name" value="PAS"/>
    <property type="match status" value="1"/>
</dbReference>
<dbReference type="Pfam" id="PF08447">
    <property type="entry name" value="PAS_3"/>
    <property type="match status" value="2"/>
</dbReference>
<dbReference type="Gene3D" id="3.30.450.40">
    <property type="match status" value="1"/>
</dbReference>
<keyword evidence="6" id="KW-1185">Reference proteome</keyword>
<dbReference type="PROSITE" id="PS50113">
    <property type="entry name" value="PAC"/>
    <property type="match status" value="2"/>
</dbReference>
<comment type="caution">
    <text evidence="5">The sequence shown here is derived from an EMBL/GenBank/DDBJ whole genome shotgun (WGS) entry which is preliminary data.</text>
</comment>
<dbReference type="PANTHER" id="PTHR44757:SF2">
    <property type="entry name" value="BIOFILM ARCHITECTURE MAINTENANCE PROTEIN MBAA"/>
    <property type="match status" value="1"/>
</dbReference>
<dbReference type="AlphaFoldDB" id="A0A7W4VPQ6"/>
<dbReference type="Gene3D" id="3.20.20.450">
    <property type="entry name" value="EAL domain"/>
    <property type="match status" value="1"/>
</dbReference>
<evidence type="ECO:0000313" key="5">
    <source>
        <dbReference type="EMBL" id="MBB3021074.1"/>
    </source>
</evidence>
<dbReference type="PROSITE" id="PS50887">
    <property type="entry name" value="GGDEF"/>
    <property type="match status" value="1"/>
</dbReference>
<dbReference type="FunFam" id="3.30.70.270:FF:000001">
    <property type="entry name" value="Diguanylate cyclase domain protein"/>
    <property type="match status" value="1"/>
</dbReference>
<dbReference type="FunFam" id="3.30.450.20:FF:000099">
    <property type="entry name" value="Sensory box sensor histidine kinase"/>
    <property type="match status" value="1"/>
</dbReference>
<dbReference type="SUPFAM" id="SSF55073">
    <property type="entry name" value="Nucleotide cyclase"/>
    <property type="match status" value="1"/>
</dbReference>
<dbReference type="Gene3D" id="3.30.450.20">
    <property type="entry name" value="PAS domain"/>
    <property type="match status" value="2"/>
</dbReference>
<dbReference type="CDD" id="cd01948">
    <property type="entry name" value="EAL"/>
    <property type="match status" value="1"/>
</dbReference>
<dbReference type="SMART" id="SM00267">
    <property type="entry name" value="GGDEF"/>
    <property type="match status" value="1"/>
</dbReference>
<feature type="domain" description="EAL" evidence="3">
    <location>
        <begin position="544"/>
        <end position="799"/>
    </location>
</feature>
<dbReference type="PROSITE" id="PS50112">
    <property type="entry name" value="PAS"/>
    <property type="match status" value="1"/>
</dbReference>
<dbReference type="NCBIfam" id="TIGR00254">
    <property type="entry name" value="GGDEF"/>
    <property type="match status" value="1"/>
</dbReference>
<dbReference type="CDD" id="cd00130">
    <property type="entry name" value="PAS"/>
    <property type="match status" value="2"/>
</dbReference>
<dbReference type="InterPro" id="IPR035965">
    <property type="entry name" value="PAS-like_dom_sf"/>
</dbReference>
<evidence type="ECO:0000313" key="6">
    <source>
        <dbReference type="Proteomes" id="UP000532010"/>
    </source>
</evidence>
<dbReference type="InterPro" id="IPR001633">
    <property type="entry name" value="EAL_dom"/>
</dbReference>
<dbReference type="SMART" id="SM00065">
    <property type="entry name" value="GAF"/>
    <property type="match status" value="1"/>
</dbReference>
<feature type="domain" description="GGDEF" evidence="4">
    <location>
        <begin position="402"/>
        <end position="535"/>
    </location>
</feature>
<organism evidence="5 6">
    <name type="scientific">Microvirga lupini</name>
    <dbReference type="NCBI Taxonomy" id="420324"/>
    <lineage>
        <taxon>Bacteria</taxon>
        <taxon>Pseudomonadati</taxon>
        <taxon>Pseudomonadota</taxon>
        <taxon>Alphaproteobacteria</taxon>
        <taxon>Hyphomicrobiales</taxon>
        <taxon>Methylobacteriaceae</taxon>
        <taxon>Microvirga</taxon>
    </lineage>
</organism>
<dbReference type="InterPro" id="IPR052155">
    <property type="entry name" value="Biofilm_reg_signaling"/>
</dbReference>
<proteinExistence type="predicted"/>
<feature type="domain" description="PAC" evidence="2">
    <location>
        <begin position="318"/>
        <end position="370"/>
    </location>
</feature>
<dbReference type="SUPFAM" id="SSF55781">
    <property type="entry name" value="GAF domain-like"/>
    <property type="match status" value="1"/>
</dbReference>
<dbReference type="Proteomes" id="UP000532010">
    <property type="component" value="Unassembled WGS sequence"/>
</dbReference>
<dbReference type="Pfam" id="PF00563">
    <property type="entry name" value="EAL"/>
    <property type="match status" value="1"/>
</dbReference>
<dbReference type="GO" id="GO:0003824">
    <property type="term" value="F:catalytic activity"/>
    <property type="evidence" value="ECO:0007669"/>
    <property type="project" value="UniProtKB-ARBA"/>
</dbReference>
<dbReference type="PROSITE" id="PS50883">
    <property type="entry name" value="EAL"/>
    <property type="match status" value="1"/>
</dbReference>
<dbReference type="InterPro" id="IPR003018">
    <property type="entry name" value="GAF"/>
</dbReference>